<dbReference type="InterPro" id="IPR047057">
    <property type="entry name" value="MerR_fam"/>
</dbReference>
<reference evidence="3 4" key="1">
    <citation type="submission" date="2020-08" db="EMBL/GenBank/DDBJ databases">
        <title>A Genomic Blueprint of the Chicken Gut Microbiome.</title>
        <authorList>
            <person name="Gilroy R."/>
            <person name="Ravi A."/>
            <person name="Getino M."/>
            <person name="Pursley I."/>
            <person name="Horton D.L."/>
            <person name="Alikhan N.-F."/>
            <person name="Baker D."/>
            <person name="Gharbi K."/>
            <person name="Hall N."/>
            <person name="Watson M."/>
            <person name="Adriaenssens E.M."/>
            <person name="Foster-Nyarko E."/>
            <person name="Jarju S."/>
            <person name="Secka A."/>
            <person name="Antonio M."/>
            <person name="Oren A."/>
            <person name="Chaudhuri R."/>
            <person name="La Ragione R.M."/>
            <person name="Hildebrand F."/>
            <person name="Pallen M.J."/>
        </authorList>
    </citation>
    <scope>NUCLEOTIDE SEQUENCE [LARGE SCALE GENOMIC DNA]</scope>
    <source>
        <strain evidence="3 4">Sa3CVN1</strain>
    </source>
</reference>
<comment type="caution">
    <text evidence="3">The sequence shown here is derived from an EMBL/GenBank/DDBJ whole genome shotgun (WGS) entry which is preliminary data.</text>
</comment>
<protein>
    <submittedName>
        <fullName evidence="3">MerR family transcriptional regulator</fullName>
    </submittedName>
</protein>
<dbReference type="RefSeq" id="WP_191768260.1">
    <property type="nucleotide sequence ID" value="NZ_JACSRA010000011.1"/>
</dbReference>
<gene>
    <name evidence="3" type="ORF">H9661_08580</name>
</gene>
<dbReference type="SUPFAM" id="SSF46955">
    <property type="entry name" value="Putative DNA-binding domain"/>
    <property type="match status" value="1"/>
</dbReference>
<proteinExistence type="predicted"/>
<keyword evidence="1" id="KW-0238">DNA-binding</keyword>
<organism evidence="3 4">
    <name type="scientific">Clostridium cibarium</name>
    <dbReference type="NCBI Taxonomy" id="2762247"/>
    <lineage>
        <taxon>Bacteria</taxon>
        <taxon>Bacillati</taxon>
        <taxon>Bacillota</taxon>
        <taxon>Clostridia</taxon>
        <taxon>Eubacteriales</taxon>
        <taxon>Clostridiaceae</taxon>
        <taxon>Clostridium</taxon>
    </lineage>
</organism>
<feature type="domain" description="HTH merR-type" evidence="2">
    <location>
        <begin position="10"/>
        <end position="79"/>
    </location>
</feature>
<dbReference type="Proteomes" id="UP000627781">
    <property type="component" value="Unassembled WGS sequence"/>
</dbReference>
<dbReference type="Gene3D" id="3.20.80.10">
    <property type="entry name" value="Regulatory factor, effector binding domain"/>
    <property type="match status" value="1"/>
</dbReference>
<dbReference type="PANTHER" id="PTHR30204:SF85">
    <property type="entry name" value="MULTIDRUG-EFFLUX TRANSPORTER 2 REGULATOR"/>
    <property type="match status" value="1"/>
</dbReference>
<evidence type="ECO:0000256" key="1">
    <source>
        <dbReference type="ARBA" id="ARBA00023125"/>
    </source>
</evidence>
<dbReference type="Gene3D" id="1.10.1660.10">
    <property type="match status" value="1"/>
</dbReference>
<evidence type="ECO:0000313" key="4">
    <source>
        <dbReference type="Proteomes" id="UP000627781"/>
    </source>
</evidence>
<evidence type="ECO:0000313" key="3">
    <source>
        <dbReference type="EMBL" id="MBD7911409.1"/>
    </source>
</evidence>
<dbReference type="SMART" id="SM00422">
    <property type="entry name" value="HTH_MERR"/>
    <property type="match status" value="1"/>
</dbReference>
<dbReference type="InterPro" id="IPR000551">
    <property type="entry name" value="MerR-type_HTH_dom"/>
</dbReference>
<dbReference type="EMBL" id="JACSRA010000011">
    <property type="protein sequence ID" value="MBD7911409.1"/>
    <property type="molecule type" value="Genomic_DNA"/>
</dbReference>
<dbReference type="InterPro" id="IPR009061">
    <property type="entry name" value="DNA-bd_dom_put_sf"/>
</dbReference>
<keyword evidence="4" id="KW-1185">Reference proteome</keyword>
<accession>A0ABR8PTH0</accession>
<evidence type="ECO:0000259" key="2">
    <source>
        <dbReference type="PROSITE" id="PS50937"/>
    </source>
</evidence>
<name>A0ABR8PTH0_9CLOT</name>
<dbReference type="Pfam" id="PF13411">
    <property type="entry name" value="MerR_1"/>
    <property type="match status" value="1"/>
</dbReference>
<dbReference type="SUPFAM" id="SSF55136">
    <property type="entry name" value="Probable bacterial effector-binding domain"/>
    <property type="match status" value="1"/>
</dbReference>
<dbReference type="PROSITE" id="PS50937">
    <property type="entry name" value="HTH_MERR_2"/>
    <property type="match status" value="1"/>
</dbReference>
<dbReference type="InterPro" id="IPR011256">
    <property type="entry name" value="Reg_factor_effector_dom_sf"/>
</dbReference>
<sequence>MSNFINLKKYISIGAFSKLSGISRKNLIYYNDIGILKPALVKENGYRYYSYNQLDEVSIILSLKDLDVPLKDIKTYLDNISENNLLELISNQKKKILEELNRLNQMNYIIEQRTKNVNMISNINCNDIFLENCTEEVLFLGPDHIFSNSDDDLEEDFANFLDYCYSKKILYGYPVGVYSKYNAAFSDTPFSYNYFYKLPSDMDYIEKTIKPCGLYVIAYDNSYLADDFKIFQRIDDYIIKNNLSVCGDVYVENISDEIITKSPNKYLSKISVQVKK</sequence>
<dbReference type="PANTHER" id="PTHR30204">
    <property type="entry name" value="REDOX-CYCLING DRUG-SENSING TRANSCRIPTIONAL ACTIVATOR SOXR"/>
    <property type="match status" value="1"/>
</dbReference>